<dbReference type="InterPro" id="IPR012337">
    <property type="entry name" value="RNaseH-like_sf"/>
</dbReference>
<sequence>MNRKVTFINEPELEFGSGKHIDIRFGLSTHGPLDAGTEMAPSKVRLGLVGDQQTIDLFTRWLNKCRAGVAAKKTSLVTLFPAFLGFGDGKPLCDFVANDQTTRSINSREIRRLATIADRERMVSESVDYFLSEANDLLQSVSADVVICLPPPDLLKPIDTGSVAPGTPRSRRRRSKDEAHKTVWHDLLKARAMTMKAPVQMVRPATYGGKVHRYRQDGSSTKDIEDEASRAWNFYTALYYKAGGVPWRLPRIATDLDTCFVGVSYFYTADRDSIQTSVAQVFNERGEGVVVRGGQVLVEKEDRTVHMDVDVSAELLRSALKLYKKEHGNLPARVVCHKTSYFDEGETEGFNNVVDQFNIDQLDLVSIRKSSVRFFRGKPNPPLRGTAIELDDCTSILYTQGSVDFYRAYPGMYVPRPIEIQFDQIERPPERILMEILALSKMNWNSTRFVNSDPITIAAARNVGNVLRYLDADSVIPVRYSYYM</sequence>
<evidence type="ECO:0000256" key="3">
    <source>
        <dbReference type="SAM" id="MobiDB-lite"/>
    </source>
</evidence>
<keyword evidence="6" id="KW-1185">Reference proteome</keyword>
<dbReference type="SUPFAM" id="SSF53098">
    <property type="entry name" value="Ribonuclease H-like"/>
    <property type="match status" value="1"/>
</dbReference>
<comment type="similarity">
    <text evidence="1">Belongs to the argonaute family. Long pAgo subfamily.</text>
</comment>
<dbReference type="RefSeq" id="WP_345324597.1">
    <property type="nucleotide sequence ID" value="NZ_BAABGA010000047.1"/>
</dbReference>
<evidence type="ECO:0000313" key="5">
    <source>
        <dbReference type="EMBL" id="GAA4459087.1"/>
    </source>
</evidence>
<dbReference type="Gene3D" id="3.30.420.10">
    <property type="entry name" value="Ribonuclease H-like superfamily/Ribonuclease H"/>
    <property type="match status" value="1"/>
</dbReference>
<accession>A0ABP8N079</accession>
<gene>
    <name evidence="5" type="ORF">GCM10023156_38160</name>
</gene>
<dbReference type="Pfam" id="PF02171">
    <property type="entry name" value="Piwi"/>
    <property type="match status" value="1"/>
</dbReference>
<dbReference type="CDD" id="cd04659">
    <property type="entry name" value="Piwi_piwi-like_ProArk"/>
    <property type="match status" value="1"/>
</dbReference>
<evidence type="ECO:0000259" key="4">
    <source>
        <dbReference type="SMART" id="SM00950"/>
    </source>
</evidence>
<dbReference type="Proteomes" id="UP001500840">
    <property type="component" value="Unassembled WGS sequence"/>
</dbReference>
<proteinExistence type="inferred from homology"/>
<reference evidence="6" key="1">
    <citation type="journal article" date="2019" name="Int. J. Syst. Evol. Microbiol.">
        <title>The Global Catalogue of Microorganisms (GCM) 10K type strain sequencing project: providing services to taxonomists for standard genome sequencing and annotation.</title>
        <authorList>
            <consortium name="The Broad Institute Genomics Platform"/>
            <consortium name="The Broad Institute Genome Sequencing Center for Infectious Disease"/>
            <person name="Wu L."/>
            <person name="Ma J."/>
        </authorList>
    </citation>
    <scope>NUCLEOTIDE SEQUENCE [LARGE SCALE GENOMIC DNA]</scope>
    <source>
        <strain evidence="6">JCM 17759</strain>
    </source>
</reference>
<name>A0ABP8N079_9BACT</name>
<dbReference type="InterPro" id="IPR003165">
    <property type="entry name" value="Piwi"/>
</dbReference>
<protein>
    <recommendedName>
        <fullName evidence="2">Protein argonaute</fullName>
    </recommendedName>
</protein>
<organism evidence="5 6">
    <name type="scientific">Novipirellula rosea</name>
    <dbReference type="NCBI Taxonomy" id="1031540"/>
    <lineage>
        <taxon>Bacteria</taxon>
        <taxon>Pseudomonadati</taxon>
        <taxon>Planctomycetota</taxon>
        <taxon>Planctomycetia</taxon>
        <taxon>Pirellulales</taxon>
        <taxon>Pirellulaceae</taxon>
        <taxon>Novipirellula</taxon>
    </lineage>
</organism>
<comment type="caution">
    <text evidence="5">The sequence shown here is derived from an EMBL/GenBank/DDBJ whole genome shotgun (WGS) entry which is preliminary data.</text>
</comment>
<dbReference type="EMBL" id="BAABGA010000047">
    <property type="protein sequence ID" value="GAA4459087.1"/>
    <property type="molecule type" value="Genomic_DNA"/>
</dbReference>
<dbReference type="SMART" id="SM00950">
    <property type="entry name" value="Piwi"/>
    <property type="match status" value="1"/>
</dbReference>
<evidence type="ECO:0000256" key="2">
    <source>
        <dbReference type="ARBA" id="ARBA00035032"/>
    </source>
</evidence>
<evidence type="ECO:0000313" key="6">
    <source>
        <dbReference type="Proteomes" id="UP001500840"/>
    </source>
</evidence>
<feature type="region of interest" description="Disordered" evidence="3">
    <location>
        <begin position="158"/>
        <end position="179"/>
    </location>
</feature>
<feature type="domain" description="Piwi" evidence="4">
    <location>
        <begin position="196"/>
        <end position="472"/>
    </location>
</feature>
<evidence type="ECO:0000256" key="1">
    <source>
        <dbReference type="ARBA" id="ARBA00035012"/>
    </source>
</evidence>
<dbReference type="InterPro" id="IPR036397">
    <property type="entry name" value="RNaseH_sf"/>
</dbReference>